<dbReference type="InterPro" id="IPR002876">
    <property type="entry name" value="Transcrip_reg_TACO1-like"/>
</dbReference>
<evidence type="ECO:0000256" key="1">
    <source>
        <dbReference type="ARBA" id="ARBA00008724"/>
    </source>
</evidence>
<protein>
    <recommendedName>
        <fullName evidence="6">Probable transcriptional regulatory protein RGI145_10785</fullName>
    </recommendedName>
</protein>
<dbReference type="GO" id="GO:0006355">
    <property type="term" value="P:regulation of DNA-templated transcription"/>
    <property type="evidence" value="ECO:0007669"/>
    <property type="project" value="UniProtKB-UniRule"/>
</dbReference>
<dbReference type="PANTHER" id="PTHR12532">
    <property type="entry name" value="TRANSLATIONAL ACTIVATOR OF CYTOCHROME C OXIDASE 1"/>
    <property type="match status" value="1"/>
</dbReference>
<dbReference type="Gene3D" id="1.10.10.200">
    <property type="match status" value="1"/>
</dbReference>
<dbReference type="GO" id="GO:0005829">
    <property type="term" value="C:cytosol"/>
    <property type="evidence" value="ECO:0007669"/>
    <property type="project" value="TreeGrafter"/>
</dbReference>
<dbReference type="PANTHER" id="PTHR12532:SF6">
    <property type="entry name" value="TRANSCRIPTIONAL REGULATORY PROTEIN YEBC-RELATED"/>
    <property type="match status" value="1"/>
</dbReference>
<dbReference type="SUPFAM" id="SSF75625">
    <property type="entry name" value="YebC-like"/>
    <property type="match status" value="1"/>
</dbReference>
<dbReference type="Pfam" id="PF20772">
    <property type="entry name" value="TACO1_YebC_N"/>
    <property type="match status" value="1"/>
</dbReference>
<dbReference type="KEGG" id="rgi:RGI145_10785"/>
<dbReference type="InterPro" id="IPR049083">
    <property type="entry name" value="TACO1_YebC_N"/>
</dbReference>
<evidence type="ECO:0000259" key="7">
    <source>
        <dbReference type="Pfam" id="PF01709"/>
    </source>
</evidence>
<feature type="domain" description="TACO1/YebC-like N-terminal" evidence="8">
    <location>
        <begin position="5"/>
        <end position="74"/>
    </location>
</feature>
<evidence type="ECO:0000256" key="2">
    <source>
        <dbReference type="ARBA" id="ARBA00022490"/>
    </source>
</evidence>
<dbReference type="GO" id="GO:0003677">
    <property type="term" value="F:DNA binding"/>
    <property type="evidence" value="ECO:0007669"/>
    <property type="project" value="UniProtKB-UniRule"/>
</dbReference>
<dbReference type="AlphaFoldDB" id="A0A1L7AFK5"/>
<evidence type="ECO:0000256" key="4">
    <source>
        <dbReference type="ARBA" id="ARBA00023125"/>
    </source>
</evidence>
<dbReference type="HAMAP" id="MF_00693">
    <property type="entry name" value="Transcrip_reg_TACO1"/>
    <property type="match status" value="1"/>
</dbReference>
<comment type="subcellular location">
    <subcellularLocation>
        <location evidence="6">Cytoplasm</location>
    </subcellularLocation>
</comment>
<evidence type="ECO:0000256" key="6">
    <source>
        <dbReference type="HAMAP-Rule" id="MF_00693"/>
    </source>
</evidence>
<dbReference type="RefSeq" id="WP_075798345.1">
    <property type="nucleotide sequence ID" value="NZ_CP015583.1"/>
</dbReference>
<name>A0A1L7AFK5_9PROT</name>
<accession>A0A1L7AFK5</accession>
<evidence type="ECO:0000256" key="3">
    <source>
        <dbReference type="ARBA" id="ARBA00023015"/>
    </source>
</evidence>
<evidence type="ECO:0000313" key="10">
    <source>
        <dbReference type="Proteomes" id="UP000185494"/>
    </source>
</evidence>
<dbReference type="NCBIfam" id="TIGR01033">
    <property type="entry name" value="YebC/PmpR family DNA-binding transcriptional regulator"/>
    <property type="match status" value="1"/>
</dbReference>
<organism evidence="9 10">
    <name type="scientific">Roseomonas gilardii</name>
    <dbReference type="NCBI Taxonomy" id="257708"/>
    <lineage>
        <taxon>Bacteria</taxon>
        <taxon>Pseudomonadati</taxon>
        <taxon>Pseudomonadota</taxon>
        <taxon>Alphaproteobacteria</taxon>
        <taxon>Acetobacterales</taxon>
        <taxon>Roseomonadaceae</taxon>
        <taxon>Roseomonas</taxon>
    </lineage>
</organism>
<dbReference type="NCBIfam" id="NF009044">
    <property type="entry name" value="PRK12378.1"/>
    <property type="match status" value="1"/>
</dbReference>
<evidence type="ECO:0000313" key="9">
    <source>
        <dbReference type="EMBL" id="APT57511.1"/>
    </source>
</evidence>
<evidence type="ECO:0000256" key="5">
    <source>
        <dbReference type="ARBA" id="ARBA00023163"/>
    </source>
</evidence>
<dbReference type="eggNOG" id="COG0217">
    <property type="taxonomic scope" value="Bacteria"/>
</dbReference>
<dbReference type="InterPro" id="IPR029072">
    <property type="entry name" value="YebC-like"/>
</dbReference>
<keyword evidence="5 6" id="KW-0804">Transcription</keyword>
<dbReference type="Gene3D" id="3.30.70.980">
    <property type="match status" value="2"/>
</dbReference>
<proteinExistence type="inferred from homology"/>
<dbReference type="Pfam" id="PF01709">
    <property type="entry name" value="Transcrip_reg"/>
    <property type="match status" value="1"/>
</dbReference>
<sequence>MAGHSHAKNIMHRKAGQSAKKAQAFGKLIREITVSAKAGMPDPAHNPRLRAAVKAALTANMPRDTVDRAIKRVAAGTDTDNYDEVRYEGYGPAGVAIIVEALTDNRNRTASDLRSAFSKFGGAMGETGSVSFQFERGGVITYKEGVASEEAMMEAAIEAGASDVESYDGIHEVTTSVEDFTAVRDALEETFGAAESAKLEWWPNVSVDLNEEQAQSVLKLVEVLDDHDDVQNVYANFEVSDEIADKLSA</sequence>
<dbReference type="Proteomes" id="UP000185494">
    <property type="component" value="Chromosome 1"/>
</dbReference>
<evidence type="ECO:0000259" key="8">
    <source>
        <dbReference type="Pfam" id="PF20772"/>
    </source>
</evidence>
<dbReference type="FunFam" id="1.10.10.200:FF:000002">
    <property type="entry name" value="Probable transcriptional regulatory protein CLM62_37755"/>
    <property type="match status" value="1"/>
</dbReference>
<feature type="domain" description="TACO1/YebC-like second and third" evidence="7">
    <location>
        <begin position="82"/>
        <end position="237"/>
    </location>
</feature>
<keyword evidence="2 6" id="KW-0963">Cytoplasm</keyword>
<dbReference type="EMBL" id="CP015583">
    <property type="protein sequence ID" value="APT57511.1"/>
    <property type="molecule type" value="Genomic_DNA"/>
</dbReference>
<dbReference type="InterPro" id="IPR026564">
    <property type="entry name" value="Transcrip_reg_TACO1-like_dom3"/>
</dbReference>
<comment type="similarity">
    <text evidence="1 6">Belongs to the TACO1 family.</text>
</comment>
<dbReference type="STRING" id="257708.RGI145_10785"/>
<dbReference type="InterPro" id="IPR048300">
    <property type="entry name" value="TACO1_YebC-like_2nd/3rd_dom"/>
</dbReference>
<gene>
    <name evidence="9" type="ORF">RGI145_10785</name>
</gene>
<reference evidence="9 10" key="1">
    <citation type="submission" date="2016-05" db="EMBL/GenBank/DDBJ databases">
        <title>Complete Genome and Methylome Analysis of Psychrotrophic Bacterial Isolates from Antarctic Lake Untersee.</title>
        <authorList>
            <person name="Fomenkov A."/>
            <person name="Akimov V.N."/>
            <person name="Vasilyeva L.V."/>
            <person name="Andersen D."/>
            <person name="Vincze T."/>
            <person name="Roberts R.J."/>
        </authorList>
    </citation>
    <scope>NUCLEOTIDE SEQUENCE [LARGE SCALE GENOMIC DNA]</scope>
    <source>
        <strain evidence="9 10">U14-5</strain>
    </source>
</reference>
<keyword evidence="4 6" id="KW-0238">DNA-binding</keyword>
<dbReference type="InterPro" id="IPR017856">
    <property type="entry name" value="Integrase-like_N"/>
</dbReference>
<keyword evidence="3 6" id="KW-0805">Transcription regulation</keyword>
<dbReference type="NCBIfam" id="NF001030">
    <property type="entry name" value="PRK00110.1"/>
    <property type="match status" value="1"/>
</dbReference>